<dbReference type="Ensembl" id="ENSCSAT00000007081.1">
    <property type="protein sequence ID" value="ENSCSAP00000005269.1"/>
    <property type="gene ID" value="ENSCSAG00000009019.1"/>
</dbReference>
<dbReference type="EMBL" id="AQIB01004280">
    <property type="status" value="NOT_ANNOTATED_CDS"/>
    <property type="molecule type" value="Genomic_DNA"/>
</dbReference>
<dbReference type="Proteomes" id="UP000029965">
    <property type="component" value="Chromosome 10"/>
</dbReference>
<evidence type="ECO:0000313" key="2">
    <source>
        <dbReference type="Proteomes" id="UP000029965"/>
    </source>
</evidence>
<evidence type="ECO:0000313" key="1">
    <source>
        <dbReference type="Ensembl" id="ENSCSAP00000005269.1"/>
    </source>
</evidence>
<sequence>VLTRAEEQKMVKACRCRYSACHLKYSPQRQKARKLSLKRNEKTSQQNMSMFWLKKLLESGLFWAMCSPTTSTKKGFWYRPKTTIIIIDYSSPPQCL</sequence>
<keyword evidence="2" id="KW-1185">Reference proteome</keyword>
<reference evidence="1" key="3">
    <citation type="submission" date="2025-09" db="UniProtKB">
        <authorList>
            <consortium name="Ensembl"/>
        </authorList>
    </citation>
    <scope>IDENTIFICATION</scope>
</reference>
<protein>
    <submittedName>
        <fullName evidence="1">Uncharacterized protein</fullName>
    </submittedName>
</protein>
<proteinExistence type="predicted"/>
<reference evidence="1 2" key="1">
    <citation type="submission" date="2014-03" db="EMBL/GenBank/DDBJ databases">
        <authorList>
            <person name="Warren W."/>
            <person name="Wilson R.K."/>
        </authorList>
    </citation>
    <scope>NUCLEOTIDE SEQUENCE</scope>
</reference>
<organism evidence="1 2">
    <name type="scientific">Chlorocebus sabaeus</name>
    <name type="common">Green monkey</name>
    <name type="synonym">Simia sabaea</name>
    <dbReference type="NCBI Taxonomy" id="60711"/>
    <lineage>
        <taxon>Eukaryota</taxon>
        <taxon>Metazoa</taxon>
        <taxon>Chordata</taxon>
        <taxon>Craniata</taxon>
        <taxon>Vertebrata</taxon>
        <taxon>Euteleostomi</taxon>
        <taxon>Mammalia</taxon>
        <taxon>Eutheria</taxon>
        <taxon>Euarchontoglires</taxon>
        <taxon>Primates</taxon>
        <taxon>Haplorrhini</taxon>
        <taxon>Catarrhini</taxon>
        <taxon>Cercopithecidae</taxon>
        <taxon>Cercopithecinae</taxon>
        <taxon>Chlorocebus</taxon>
    </lineage>
</organism>
<dbReference type="Bgee" id="ENSCSAG00000009019">
    <property type="expression patterns" value="Expressed in blood and 1 other cell type or tissue"/>
</dbReference>
<dbReference type="eggNOG" id="ENOG502TEF0">
    <property type="taxonomic scope" value="Eukaryota"/>
</dbReference>
<dbReference type="AlphaFoldDB" id="A0A0D9R9I0"/>
<reference evidence="1" key="2">
    <citation type="submission" date="2025-08" db="UniProtKB">
        <authorList>
            <consortium name="Ensembl"/>
        </authorList>
    </citation>
    <scope>IDENTIFICATION</scope>
</reference>
<name>A0A0D9R9I0_CHLSB</name>
<accession>A0A0D9R9I0</accession>